<feature type="repeat" description="TPR" evidence="1">
    <location>
        <begin position="497"/>
        <end position="530"/>
    </location>
</feature>
<sequence length="555" mass="63295">METTEQEPTTQATPASGFVVEQNQRLSASLLWGLQRRFFSEQSIDAWRNSIVPHYITSNTFIARAYARLVFAYLRDLLRDQQRPLGLSQSLYVLELGAGSGRFSYHFIKKFFTVWQQSALSHIPVCYVMSDFCEKNLAFWRQHPFLQNYIQQGWLDFALVDMSKTEDIVLQHSGVTLSQAQLNNPLVVIANYVFDSIEQDAFYVNDGTLHESLVSLHSQQPEPDINDVTLLQRVQARWHDVPVAGDYYPEPEFNLILAHYRQHLADSHVLLPVQSLRYLTHLRHISHNRLLLISADKGYGREDDLRFRGAPGLVSHGSISLSVNYHAIAQYVDQQGGLWMSTPQRHQDLYICAAVFAGAPLHAAGQNPAQFVETQQAFTEHISDIGPDDFFSFKRLIQAHADSLEMEQILAYLRMSGWDATNFWGCYIALMQHATTLVGPLKREVADMAAQVWHNYYPLGEVRDLAFALGSLLYEIEYYPEAITYLEQSLSLYGKASPTLYNLGMCHYNLGQLSQALQYVNDALQLDPDYEPACVMLTAIENEIQQNAEKRNEIK</sequence>
<dbReference type="PROSITE" id="PS50005">
    <property type="entry name" value="TPR"/>
    <property type="match status" value="1"/>
</dbReference>
<protein>
    <submittedName>
        <fullName evidence="2">Tetratricopeptide repeat protein</fullName>
    </submittedName>
</protein>
<evidence type="ECO:0000313" key="2">
    <source>
        <dbReference type="EMBL" id="MBC3919071.1"/>
    </source>
</evidence>
<organism evidence="2 3">
    <name type="scientific">Undibacterium hunanense</name>
    <dbReference type="NCBI Taxonomy" id="2762292"/>
    <lineage>
        <taxon>Bacteria</taxon>
        <taxon>Pseudomonadati</taxon>
        <taxon>Pseudomonadota</taxon>
        <taxon>Betaproteobacteria</taxon>
        <taxon>Burkholderiales</taxon>
        <taxon>Oxalobacteraceae</taxon>
        <taxon>Undibacterium</taxon>
    </lineage>
</organism>
<dbReference type="SUPFAM" id="SSF53335">
    <property type="entry name" value="S-adenosyl-L-methionine-dependent methyltransferases"/>
    <property type="match status" value="1"/>
</dbReference>
<accession>A0ABR6ZT64</accession>
<dbReference type="SUPFAM" id="SSF48452">
    <property type="entry name" value="TPR-like"/>
    <property type="match status" value="1"/>
</dbReference>
<evidence type="ECO:0000313" key="3">
    <source>
        <dbReference type="Proteomes" id="UP000650424"/>
    </source>
</evidence>
<dbReference type="Proteomes" id="UP000650424">
    <property type="component" value="Unassembled WGS sequence"/>
</dbReference>
<dbReference type="Pfam" id="PF00515">
    <property type="entry name" value="TPR_1"/>
    <property type="match status" value="1"/>
</dbReference>
<comment type="caution">
    <text evidence="2">The sequence shown here is derived from an EMBL/GenBank/DDBJ whole genome shotgun (WGS) entry which is preliminary data.</text>
</comment>
<dbReference type="InterPro" id="IPR019734">
    <property type="entry name" value="TPR_rpt"/>
</dbReference>
<dbReference type="InterPro" id="IPR038375">
    <property type="entry name" value="NDUFAF7_sf"/>
</dbReference>
<name>A0ABR6ZT64_9BURK</name>
<evidence type="ECO:0000256" key="1">
    <source>
        <dbReference type="PROSITE-ProRule" id="PRU00339"/>
    </source>
</evidence>
<proteinExistence type="predicted"/>
<gene>
    <name evidence="2" type="ORF">H8L32_16385</name>
</gene>
<dbReference type="Gene3D" id="3.40.50.12710">
    <property type="match status" value="1"/>
</dbReference>
<keyword evidence="1" id="KW-0802">TPR repeat</keyword>
<reference evidence="2 3" key="1">
    <citation type="submission" date="2020-08" db="EMBL/GenBank/DDBJ databases">
        <title>Novel species isolated from subtropical streams in China.</title>
        <authorList>
            <person name="Lu H."/>
        </authorList>
    </citation>
    <scope>NUCLEOTIDE SEQUENCE [LARGE SCALE GENOMIC DNA]</scope>
    <source>
        <strain evidence="2 3">CY18W</strain>
    </source>
</reference>
<dbReference type="InterPro" id="IPR011990">
    <property type="entry name" value="TPR-like_helical_dom_sf"/>
</dbReference>
<dbReference type="RefSeq" id="WP_186948339.1">
    <property type="nucleotide sequence ID" value="NZ_JACOGF010000008.1"/>
</dbReference>
<dbReference type="Gene3D" id="1.25.40.10">
    <property type="entry name" value="Tetratricopeptide repeat domain"/>
    <property type="match status" value="1"/>
</dbReference>
<dbReference type="PROSITE" id="PS50293">
    <property type="entry name" value="TPR_REGION"/>
    <property type="match status" value="1"/>
</dbReference>
<dbReference type="SMART" id="SM00028">
    <property type="entry name" value="TPR"/>
    <property type="match status" value="2"/>
</dbReference>
<keyword evidence="3" id="KW-1185">Reference proteome</keyword>
<dbReference type="EMBL" id="JACOGF010000008">
    <property type="protein sequence ID" value="MBC3919071.1"/>
    <property type="molecule type" value="Genomic_DNA"/>
</dbReference>
<dbReference type="InterPro" id="IPR029063">
    <property type="entry name" value="SAM-dependent_MTases_sf"/>
</dbReference>